<dbReference type="EMBL" id="DVNI01000020">
    <property type="protein sequence ID" value="HIU63662.1"/>
    <property type="molecule type" value="Genomic_DNA"/>
</dbReference>
<dbReference type="InterPro" id="IPR010982">
    <property type="entry name" value="Lambda_DNA-bd_dom_sf"/>
</dbReference>
<evidence type="ECO:0000313" key="3">
    <source>
        <dbReference type="Proteomes" id="UP000824099"/>
    </source>
</evidence>
<feature type="domain" description="HTH cro/C1-type" evidence="1">
    <location>
        <begin position="26"/>
        <end position="73"/>
    </location>
</feature>
<proteinExistence type="predicted"/>
<dbReference type="PROSITE" id="PS50943">
    <property type="entry name" value="HTH_CROC1"/>
    <property type="match status" value="1"/>
</dbReference>
<dbReference type="AlphaFoldDB" id="A0A9D1MNS2"/>
<name>A0A9D1MNS2_9FIRM</name>
<gene>
    <name evidence="2" type="ORF">IAB06_01295</name>
</gene>
<evidence type="ECO:0000259" key="1">
    <source>
        <dbReference type="PROSITE" id="PS50943"/>
    </source>
</evidence>
<reference evidence="2" key="1">
    <citation type="submission" date="2020-10" db="EMBL/GenBank/DDBJ databases">
        <authorList>
            <person name="Gilroy R."/>
        </authorList>
    </citation>
    <scope>NUCLEOTIDE SEQUENCE</scope>
    <source>
        <strain evidence="2">CHK160-1198</strain>
    </source>
</reference>
<dbReference type="Gene3D" id="1.10.260.40">
    <property type="entry name" value="lambda repressor-like DNA-binding domains"/>
    <property type="match status" value="1"/>
</dbReference>
<dbReference type="Gene3D" id="2.10.109.10">
    <property type="entry name" value="Umud Fragment, subunit A"/>
    <property type="match status" value="1"/>
</dbReference>
<accession>A0A9D1MNS2</accession>
<comment type="caution">
    <text evidence="2">The sequence shown here is derived from an EMBL/GenBank/DDBJ whole genome shotgun (WGS) entry which is preliminary data.</text>
</comment>
<reference evidence="2" key="2">
    <citation type="journal article" date="2021" name="PeerJ">
        <title>Extensive microbial diversity within the chicken gut microbiome revealed by metagenomics and culture.</title>
        <authorList>
            <person name="Gilroy R."/>
            <person name="Ravi A."/>
            <person name="Getino M."/>
            <person name="Pursley I."/>
            <person name="Horton D.L."/>
            <person name="Alikhan N.F."/>
            <person name="Baker D."/>
            <person name="Gharbi K."/>
            <person name="Hall N."/>
            <person name="Watson M."/>
            <person name="Adriaenssens E.M."/>
            <person name="Foster-Nyarko E."/>
            <person name="Jarju S."/>
            <person name="Secka A."/>
            <person name="Antonio M."/>
            <person name="Oren A."/>
            <person name="Chaudhuri R.R."/>
            <person name="La Ragione R."/>
            <person name="Hildebrand F."/>
            <person name="Pallen M.J."/>
        </authorList>
    </citation>
    <scope>NUCLEOTIDE SEQUENCE</scope>
    <source>
        <strain evidence="2">CHK160-1198</strain>
    </source>
</reference>
<dbReference type="InterPro" id="IPR050077">
    <property type="entry name" value="LexA_repressor"/>
</dbReference>
<dbReference type="Pfam" id="PF01381">
    <property type="entry name" value="HTH_3"/>
    <property type="match status" value="1"/>
</dbReference>
<evidence type="ECO:0000313" key="2">
    <source>
        <dbReference type="EMBL" id="HIU63662.1"/>
    </source>
</evidence>
<dbReference type="GO" id="GO:0003677">
    <property type="term" value="F:DNA binding"/>
    <property type="evidence" value="ECO:0007669"/>
    <property type="project" value="InterPro"/>
</dbReference>
<dbReference type="PANTHER" id="PTHR33516">
    <property type="entry name" value="LEXA REPRESSOR"/>
    <property type="match status" value="1"/>
</dbReference>
<dbReference type="SMART" id="SM00530">
    <property type="entry name" value="HTH_XRE"/>
    <property type="match status" value="1"/>
</dbReference>
<dbReference type="CDD" id="cd00093">
    <property type="entry name" value="HTH_XRE"/>
    <property type="match status" value="1"/>
</dbReference>
<dbReference type="CDD" id="cd06529">
    <property type="entry name" value="S24_LexA-like"/>
    <property type="match status" value="1"/>
</dbReference>
<dbReference type="InterPro" id="IPR015927">
    <property type="entry name" value="Peptidase_S24_S26A/B/C"/>
</dbReference>
<sequence length="239" mass="26813">MPRNKLSAFEQNARHAIADNLKKYMHGMTQADLAYKAGIPVTTLSGYLREKSTPNAGNLEKLANALNVKKSDIDPRYTFNDIMDFVEQAPKETYRVKPSQIPSNFTSINNENIKYVPLIGTIAMGTPITADQNIEKYIPEYFIGDVPDGTLFELRCKGRSMEPTIPDGATALIREQPTVEDDEIAAVLIDGEATLKRIRHVGKEVMLVPDNREYSPIILNKENPGRIIGKLIRYTVNFE</sequence>
<dbReference type="Pfam" id="PF00717">
    <property type="entry name" value="Peptidase_S24"/>
    <property type="match status" value="1"/>
</dbReference>
<organism evidence="2 3">
    <name type="scientific">Candidatus Avacidaminococcus intestinavium</name>
    <dbReference type="NCBI Taxonomy" id="2840684"/>
    <lineage>
        <taxon>Bacteria</taxon>
        <taxon>Bacillati</taxon>
        <taxon>Bacillota</taxon>
        <taxon>Negativicutes</taxon>
        <taxon>Acidaminococcales</taxon>
        <taxon>Acidaminococcaceae</taxon>
        <taxon>Acidaminococcaceae incertae sedis</taxon>
        <taxon>Candidatus Avacidaminococcus</taxon>
    </lineage>
</organism>
<dbReference type="InterPro" id="IPR001387">
    <property type="entry name" value="Cro/C1-type_HTH"/>
</dbReference>
<dbReference type="SUPFAM" id="SSF51306">
    <property type="entry name" value="LexA/Signal peptidase"/>
    <property type="match status" value="1"/>
</dbReference>
<protein>
    <submittedName>
        <fullName evidence="2">Helix-turn-helix domain-containing protein</fullName>
    </submittedName>
</protein>
<dbReference type="InterPro" id="IPR036286">
    <property type="entry name" value="LexA/Signal_pep-like_sf"/>
</dbReference>
<dbReference type="SUPFAM" id="SSF47413">
    <property type="entry name" value="lambda repressor-like DNA-binding domains"/>
    <property type="match status" value="1"/>
</dbReference>
<dbReference type="Proteomes" id="UP000824099">
    <property type="component" value="Unassembled WGS sequence"/>
</dbReference>
<dbReference type="PANTHER" id="PTHR33516:SF2">
    <property type="entry name" value="LEXA REPRESSOR-RELATED"/>
    <property type="match status" value="1"/>
</dbReference>
<dbReference type="InterPro" id="IPR039418">
    <property type="entry name" value="LexA-like"/>
</dbReference>